<dbReference type="AlphaFoldDB" id="A0A366F5I7"/>
<dbReference type="Pfam" id="PF12680">
    <property type="entry name" value="SnoaL_2"/>
    <property type="match status" value="1"/>
</dbReference>
<dbReference type="SUPFAM" id="SSF54427">
    <property type="entry name" value="NTF2-like"/>
    <property type="match status" value="1"/>
</dbReference>
<protein>
    <recommendedName>
        <fullName evidence="1">SnoaL-like domain-containing protein</fullName>
    </recommendedName>
</protein>
<comment type="caution">
    <text evidence="2">The sequence shown here is derived from an EMBL/GenBank/DDBJ whole genome shotgun (WGS) entry which is preliminary data.</text>
</comment>
<reference evidence="2 3" key="1">
    <citation type="submission" date="2018-06" db="EMBL/GenBank/DDBJ databases">
        <title>Genomic Encyclopedia of Type Strains, Phase IV (KMG-IV): sequencing the most valuable type-strain genomes for metagenomic binning, comparative biology and taxonomic classification.</title>
        <authorList>
            <person name="Goeker M."/>
        </authorList>
    </citation>
    <scope>NUCLEOTIDE SEQUENCE [LARGE SCALE GENOMIC DNA]</scope>
    <source>
        <strain evidence="2 3">DSM 24875</strain>
    </source>
</reference>
<evidence type="ECO:0000313" key="2">
    <source>
        <dbReference type="EMBL" id="RBP09887.1"/>
    </source>
</evidence>
<gene>
    <name evidence="2" type="ORF">DFR50_12087</name>
</gene>
<feature type="domain" description="SnoaL-like" evidence="1">
    <location>
        <begin position="11"/>
        <end position="115"/>
    </location>
</feature>
<dbReference type="EMBL" id="QNRK01000020">
    <property type="protein sequence ID" value="RBP09887.1"/>
    <property type="molecule type" value="Genomic_DNA"/>
</dbReference>
<proteinExistence type="predicted"/>
<dbReference type="Gene3D" id="3.10.450.50">
    <property type="match status" value="1"/>
</dbReference>
<organism evidence="2 3">
    <name type="scientific">Roseiarcus fermentans</name>
    <dbReference type="NCBI Taxonomy" id="1473586"/>
    <lineage>
        <taxon>Bacteria</taxon>
        <taxon>Pseudomonadati</taxon>
        <taxon>Pseudomonadota</taxon>
        <taxon>Alphaproteobacteria</taxon>
        <taxon>Hyphomicrobiales</taxon>
        <taxon>Roseiarcaceae</taxon>
        <taxon>Roseiarcus</taxon>
    </lineage>
</organism>
<name>A0A366F5I7_9HYPH</name>
<dbReference type="OrthoDB" id="6657864at2"/>
<dbReference type="InterPro" id="IPR037401">
    <property type="entry name" value="SnoaL-like"/>
</dbReference>
<dbReference type="Proteomes" id="UP000253529">
    <property type="component" value="Unassembled WGS sequence"/>
</dbReference>
<accession>A0A366F5I7</accession>
<dbReference type="InterPro" id="IPR032710">
    <property type="entry name" value="NTF2-like_dom_sf"/>
</dbReference>
<keyword evidence="3" id="KW-1185">Reference proteome</keyword>
<dbReference type="PANTHER" id="PTHR41252">
    <property type="entry name" value="BLR2505 PROTEIN"/>
    <property type="match status" value="1"/>
</dbReference>
<dbReference type="RefSeq" id="WP_113890630.1">
    <property type="nucleotide sequence ID" value="NZ_QNRK01000020.1"/>
</dbReference>
<evidence type="ECO:0000313" key="3">
    <source>
        <dbReference type="Proteomes" id="UP000253529"/>
    </source>
</evidence>
<dbReference type="PANTHER" id="PTHR41252:SF1">
    <property type="entry name" value="BLR2505 PROTEIN"/>
    <property type="match status" value="1"/>
</dbReference>
<sequence>MDALENKKLVQQIFADSANRSGSTLVDHLADDVSWVITGQWSWSRTFQGRDAVLGLGAHVRSLLADRMRTVAYNFIAEGDTVVVEARGDNVTKAGVRYDNDYCMVFRIENGRIKQIREYNDSALVEKVLGAFPQPAA</sequence>
<evidence type="ECO:0000259" key="1">
    <source>
        <dbReference type="Pfam" id="PF12680"/>
    </source>
</evidence>